<comment type="caution">
    <text evidence="3">The sequence shown here is derived from an EMBL/GenBank/DDBJ whole genome shotgun (WGS) entry which is preliminary data.</text>
</comment>
<gene>
    <name evidence="3" type="ORF">NRB20_12090</name>
</gene>
<protein>
    <recommendedName>
        <fullName evidence="2">DUF4189 domain-containing protein</fullName>
    </recommendedName>
</protein>
<evidence type="ECO:0000259" key="2">
    <source>
        <dbReference type="Pfam" id="PF13827"/>
    </source>
</evidence>
<feature type="domain" description="DUF4189" evidence="2">
    <location>
        <begin position="34"/>
        <end position="124"/>
    </location>
</feature>
<keyword evidence="1" id="KW-0732">Signal</keyword>
<dbReference type="Proteomes" id="UP000438448">
    <property type="component" value="Unassembled WGS sequence"/>
</dbReference>
<dbReference type="EMBL" id="WEGK01000002">
    <property type="protein sequence ID" value="MQY18140.1"/>
    <property type="molecule type" value="Genomic_DNA"/>
</dbReference>
<evidence type="ECO:0000313" key="4">
    <source>
        <dbReference type="Proteomes" id="UP000438448"/>
    </source>
</evidence>
<proteinExistence type="predicted"/>
<feature type="signal peptide" evidence="1">
    <location>
        <begin position="1"/>
        <end position="29"/>
    </location>
</feature>
<dbReference type="InterPro" id="IPR025240">
    <property type="entry name" value="DUF4189"/>
</dbReference>
<reference evidence="3 4" key="1">
    <citation type="submission" date="2019-10" db="EMBL/GenBank/DDBJ databases">
        <title>Nocardia macrotermitis sp. nov. and Nocardia aurantia sp. nov., isolated from the gut of fungus growing-termite Macrotermes natalensis.</title>
        <authorList>
            <person name="Benndorf R."/>
            <person name="Schwitalla J."/>
            <person name="Martin K."/>
            <person name="De Beer W."/>
            <person name="Kaster A.-K."/>
            <person name="Vollmers J."/>
            <person name="Poulsen M."/>
            <person name="Beemelmanns C."/>
        </authorList>
    </citation>
    <scope>NUCLEOTIDE SEQUENCE [LARGE SCALE GENOMIC DNA]</scope>
    <source>
        <strain evidence="3 4">RB20</strain>
    </source>
</reference>
<evidence type="ECO:0000313" key="3">
    <source>
        <dbReference type="EMBL" id="MQY18140.1"/>
    </source>
</evidence>
<dbReference type="OrthoDB" id="4559826at2"/>
<keyword evidence="4" id="KW-1185">Reference proteome</keyword>
<name>A0A7K0CXB8_9NOCA</name>
<feature type="chain" id="PRO_5029449211" description="DUF4189 domain-containing protein" evidence="1">
    <location>
        <begin position="30"/>
        <end position="152"/>
    </location>
</feature>
<evidence type="ECO:0000256" key="1">
    <source>
        <dbReference type="SAM" id="SignalP"/>
    </source>
</evidence>
<dbReference type="Pfam" id="PF13827">
    <property type="entry name" value="DUF4189"/>
    <property type="match status" value="1"/>
</dbReference>
<organism evidence="3 4">
    <name type="scientific">Nocardia macrotermitis</name>
    <dbReference type="NCBI Taxonomy" id="2585198"/>
    <lineage>
        <taxon>Bacteria</taxon>
        <taxon>Bacillati</taxon>
        <taxon>Actinomycetota</taxon>
        <taxon>Actinomycetes</taxon>
        <taxon>Mycobacteriales</taxon>
        <taxon>Nocardiaceae</taxon>
        <taxon>Nocardia</taxon>
    </lineage>
</organism>
<dbReference type="AlphaFoldDB" id="A0A7K0CXB8"/>
<accession>A0A7K0CXB8</accession>
<sequence length="152" mass="15563">MSLMGKSLVAMMIAASGTLVVVGAGTANAAGDLYGAIATGMGHAGSAVDYPNQAAADKAALAACSRTGGLACVVLTRMHNECGSLVEEDVKNAVGPFVVSDTQRMFYTRTGPTRAAAEQKARAASNRLDEPWALRTIRPPFVVDTVCTSNAG</sequence>